<dbReference type="GO" id="GO:0046872">
    <property type="term" value="F:metal ion binding"/>
    <property type="evidence" value="ECO:0007669"/>
    <property type="project" value="UniProtKB-KW"/>
</dbReference>
<name>A0A841RAH1_9SPIO</name>
<feature type="domain" description="ATPase BadF/BadG/BcrA/BcrD type" evidence="5">
    <location>
        <begin position="4"/>
        <end position="247"/>
    </location>
</feature>
<accession>A0A841RAH1</accession>
<comment type="caution">
    <text evidence="7">The sequence shown here is derived from an EMBL/GenBank/DDBJ whole genome shotgun (WGS) entry which is preliminary data.</text>
</comment>
<evidence type="ECO:0000256" key="4">
    <source>
        <dbReference type="ARBA" id="ARBA00023014"/>
    </source>
</evidence>
<evidence type="ECO:0000256" key="3">
    <source>
        <dbReference type="ARBA" id="ARBA00023004"/>
    </source>
</evidence>
<dbReference type="RefSeq" id="WP_184747157.1">
    <property type="nucleotide sequence ID" value="NZ_JACHGJ010000004.1"/>
</dbReference>
<dbReference type="PANTHER" id="PTHR32329:SF7">
    <property type="entry name" value="ACTIVATOR OF 2-HYDROXYACYL-COA-HYDRATASE"/>
    <property type="match status" value="1"/>
</dbReference>
<organism evidence="7 8">
    <name type="scientific">Spirochaeta isovalerica</name>
    <dbReference type="NCBI Taxonomy" id="150"/>
    <lineage>
        <taxon>Bacteria</taxon>
        <taxon>Pseudomonadati</taxon>
        <taxon>Spirochaetota</taxon>
        <taxon>Spirochaetia</taxon>
        <taxon>Spirochaetales</taxon>
        <taxon>Spirochaetaceae</taxon>
        <taxon>Spirochaeta</taxon>
    </lineage>
</organism>
<dbReference type="GO" id="GO:0051536">
    <property type="term" value="F:iron-sulfur cluster binding"/>
    <property type="evidence" value="ECO:0007669"/>
    <property type="project" value="UniProtKB-KW"/>
</dbReference>
<dbReference type="CDD" id="cd24034">
    <property type="entry name" value="ASKHA_NBD_O66634-like_rpt1"/>
    <property type="match status" value="1"/>
</dbReference>
<dbReference type="EMBL" id="JACHGJ010000004">
    <property type="protein sequence ID" value="MBB6480913.1"/>
    <property type="molecule type" value="Genomic_DNA"/>
</dbReference>
<feature type="domain" description="ATPase BadF/BadG/BcrA/BcrD type" evidence="5">
    <location>
        <begin position="299"/>
        <end position="553"/>
    </location>
</feature>
<dbReference type="InterPro" id="IPR008275">
    <property type="entry name" value="CoA_E_activase_dom"/>
</dbReference>
<gene>
    <name evidence="7" type="ORF">HNR50_002586</name>
</gene>
<proteinExistence type="predicted"/>
<dbReference type="InterPro" id="IPR043129">
    <property type="entry name" value="ATPase_NBD"/>
</dbReference>
<keyword evidence="8" id="KW-1185">Reference proteome</keyword>
<dbReference type="Pfam" id="PF09989">
    <property type="entry name" value="DUF2229"/>
    <property type="match status" value="1"/>
</dbReference>
<dbReference type="InterPro" id="IPR051805">
    <property type="entry name" value="Dehydratase_Activator_Redct"/>
</dbReference>
<dbReference type="InterPro" id="IPR018709">
    <property type="entry name" value="CoA_activase_DUF2229"/>
</dbReference>
<dbReference type="Pfam" id="PF01869">
    <property type="entry name" value="BcrAD_BadFG"/>
    <property type="match status" value="2"/>
</dbReference>
<reference evidence="7 8" key="1">
    <citation type="submission" date="2020-08" db="EMBL/GenBank/DDBJ databases">
        <title>Genomic Encyclopedia of Type Strains, Phase IV (KMG-IV): sequencing the most valuable type-strain genomes for metagenomic binning, comparative biology and taxonomic classification.</title>
        <authorList>
            <person name="Goeker M."/>
        </authorList>
    </citation>
    <scope>NUCLEOTIDE SEQUENCE [LARGE SCALE GENOMIC DNA]</scope>
    <source>
        <strain evidence="7 8">DSM 2461</strain>
    </source>
</reference>
<dbReference type="InterPro" id="IPR002731">
    <property type="entry name" value="ATPase_BadF"/>
</dbReference>
<comment type="cofactor">
    <cofactor evidence="1">
        <name>[4Fe-4S] cluster</name>
        <dbReference type="ChEBI" id="CHEBI:49883"/>
    </cofactor>
</comment>
<evidence type="ECO:0000259" key="5">
    <source>
        <dbReference type="Pfam" id="PF01869"/>
    </source>
</evidence>
<keyword evidence="4" id="KW-0411">Iron-sulfur</keyword>
<keyword evidence="2" id="KW-0479">Metal-binding</keyword>
<protein>
    <submittedName>
        <fullName evidence="7">Putative CoA-substrate-specific enzyme activase</fullName>
    </submittedName>
</protein>
<evidence type="ECO:0000256" key="1">
    <source>
        <dbReference type="ARBA" id="ARBA00001966"/>
    </source>
</evidence>
<dbReference type="Proteomes" id="UP000587760">
    <property type="component" value="Unassembled WGS sequence"/>
</dbReference>
<feature type="domain" description="DUF2229" evidence="6">
    <location>
        <begin position="660"/>
        <end position="873"/>
    </location>
</feature>
<evidence type="ECO:0000313" key="7">
    <source>
        <dbReference type="EMBL" id="MBB6480913.1"/>
    </source>
</evidence>
<sequence length="1461" mass="163038">MHSLGINIGSSSLKSVLLKNGEIIWTSVIPHDGNFTDAVNRTLGSREIPANCPTLVTGTEGRYLFSLNNVIEPLCIEKSLEALREKVDAIVTMGGEDLIVYTISDEGKIVNNFSGSKCASGTGEFFKQQLGRMNMTLSDVNGVSDDSQVVTLSSRCSVFMKSDCTHRLNKKESTPDDIVVSLSNVMAVKVIDFLKKAGIRTGRVMLTGGVTLNRHIIRFMREQAPDIDFIIPETASYFEAYGAALLAAETGTPYPGTDRLMKPGQVKFSNLDDLKSAMDKVSYFSAEETKLVESKEYILGVDGGSTTTKACLIDRETNQIAASHYGRTHGDPIKALKNCIVEIKKKIKEDIGDGKIKITLAATTGSSREILGVFLETGGVYNEIIAHAYGTTFFSEDVDTIFEIGGQDAKYVLLKNKVPIDYAMNEACSAGTGSFLEESAHGDLNIGSAAEIGDIALLADNPLKFGEHCSAFINSDIRKAIQQGATRENITAGIVTSIVANYLNRVVGNRTIGNKIFLQGGVAKNKAVPLAFAMFLDKEILVPPSPELMGCFGVGILAAQKNSDGFLDKGDFDLDAILETEITYDRVFTCKSCDNFCPIQVLNVNGHKYMFGGRCNKYANSRRKVDESVKVIDYVEQRNQLLFHDCAADQENMTVKRDFTVGIPRAFSVHTMYPLYSWFFHQLGIKTVLSTDIAHDGVARVESSYCFPAEIAHGAVQDILDKGCDYVLVPHYRDMESLEKDVHANFCPITQSLPYYIKKAFPEVPEEKFLPLIVTFKFGEEKALEYFIQMGAQLGIGESEVKKAFRFALDKQKDYFRQAYELGQRALDEAQQQDRAVIALLGRPYNALTAEANMGIPRKFSTRGYSIIPFDIIPVSDEDIFSNMYWYYGQLDMKVAVKLKDMDNVFITYITNFSCAPDSFILHYIKWLMGTKPFLILELDSHSADAGVDTRVEAFLDIIEGYRSKLSEKEGDRYDNGLRFINNGEEEIHLLNVHEDKKIPIKNNKKVKILLSNMGKLSTEIVAAIMRSNGFEGIALPGADQEVLRLARSHASGKECVPSHLVLGSALRFFNSPEYKKDEIYMLFVPITTGPCRTGQYFVFYENLFKDMQLENVVVFTMSADNSYTELGPDFSRHFWKAAAAADYMKDIQTSLRACAVDPASALNQFDQLWNHLCVSVEKDFRNLMPELKKAADAIKEIPLKKKMVDCPKVLIVGEIYVRRDDFAVDELIEHFSRKEIIAKVAGIGEWIHYLDFVRTYDLKKRLRLQPWWKKFLSKERFDLIRLSIEKAWKHSTEHAIKEVLAPTELIPDSPDDMEVMMRNSSDHFVNHELNSEITVSTGSAATAMQSGYSGVVNISPFACLIGRVIEGLYTPWARKQNFPTMSLEVDGNQLPPNIINKLNIFMINVLRFRDNPGIAELIETEEPIYGQEASACSTEACGTDSCSTCGTEYSNFNEFIKNAD</sequence>
<dbReference type="NCBIfam" id="TIGR00241">
    <property type="entry name" value="CoA_E_activ"/>
    <property type="match status" value="1"/>
</dbReference>
<dbReference type="CDD" id="cd24035">
    <property type="entry name" value="ASKHA_NBD_O66634-like_rpt2"/>
    <property type="match status" value="1"/>
</dbReference>
<keyword evidence="3" id="KW-0408">Iron</keyword>
<dbReference type="SUPFAM" id="SSF53067">
    <property type="entry name" value="Actin-like ATPase domain"/>
    <property type="match status" value="2"/>
</dbReference>
<evidence type="ECO:0000313" key="8">
    <source>
        <dbReference type="Proteomes" id="UP000587760"/>
    </source>
</evidence>
<dbReference type="Gene3D" id="3.30.420.40">
    <property type="match status" value="4"/>
</dbReference>
<evidence type="ECO:0000256" key="2">
    <source>
        <dbReference type="ARBA" id="ARBA00022723"/>
    </source>
</evidence>
<evidence type="ECO:0000259" key="6">
    <source>
        <dbReference type="Pfam" id="PF09989"/>
    </source>
</evidence>
<dbReference type="PANTHER" id="PTHR32329">
    <property type="entry name" value="BIFUNCTIONAL PROTEIN [INCLUDES 2-HYDROXYACYL-COA DEHYDRATASE (N-TER) AND ITS ACTIVATOR DOMAIN (C_TERM)-RELATED"/>
    <property type="match status" value="1"/>
</dbReference>